<reference evidence="2 3" key="1">
    <citation type="journal article" date="2019" name="Int. J. Syst. Evol. Microbiol.">
        <title>The Global Catalogue of Microorganisms (GCM) 10K type strain sequencing project: providing services to taxonomists for standard genome sequencing and annotation.</title>
        <authorList>
            <consortium name="The Broad Institute Genomics Platform"/>
            <consortium name="The Broad Institute Genome Sequencing Center for Infectious Disease"/>
            <person name="Wu L."/>
            <person name="Ma J."/>
        </authorList>
    </citation>
    <scope>NUCLEOTIDE SEQUENCE [LARGE SCALE GENOMIC DNA]</scope>
    <source>
        <strain evidence="2 3">JCM 6886</strain>
    </source>
</reference>
<dbReference type="InterPro" id="IPR025579">
    <property type="entry name" value="DUF4357"/>
</dbReference>
<dbReference type="EMBL" id="BAAADG010000008">
    <property type="protein sequence ID" value="GAA0230075.1"/>
    <property type="molecule type" value="Genomic_DNA"/>
</dbReference>
<feature type="domain" description="DUF4357" evidence="1">
    <location>
        <begin position="223"/>
        <end position="276"/>
    </location>
</feature>
<keyword evidence="3" id="KW-1185">Reference proteome</keyword>
<comment type="caution">
    <text evidence="2">The sequence shown here is derived from an EMBL/GenBank/DDBJ whole genome shotgun (WGS) entry which is preliminary data.</text>
</comment>
<dbReference type="CDD" id="cd10447">
    <property type="entry name" value="GIY-YIG_unchar_2"/>
    <property type="match status" value="1"/>
</dbReference>
<organism evidence="2 3">
    <name type="scientific">Methylophaga marina</name>
    <dbReference type="NCBI Taxonomy" id="45495"/>
    <lineage>
        <taxon>Bacteria</taxon>
        <taxon>Pseudomonadati</taxon>
        <taxon>Pseudomonadota</taxon>
        <taxon>Gammaproteobacteria</taxon>
        <taxon>Thiotrichales</taxon>
        <taxon>Piscirickettsiaceae</taxon>
        <taxon>Methylophaga</taxon>
    </lineage>
</organism>
<accession>A0ABN0TTU9</accession>
<name>A0ABN0TTU9_9GAMM</name>
<evidence type="ECO:0000313" key="3">
    <source>
        <dbReference type="Proteomes" id="UP001501476"/>
    </source>
</evidence>
<dbReference type="Pfam" id="PF14267">
    <property type="entry name" value="DUF4357"/>
    <property type="match status" value="1"/>
</dbReference>
<gene>
    <name evidence="2" type="ORF">GCM10008964_21820</name>
</gene>
<evidence type="ECO:0000313" key="2">
    <source>
        <dbReference type="EMBL" id="GAA0230075.1"/>
    </source>
</evidence>
<sequence>MTKPQTIQIFLPFGNPQGTRVAEITTRTVRVFDIPRKLLPEFLNMPESSQVGLYFLFSEVDNEENISCYVGQSGEVGKRLQQHHQKKDFWHRAIVAVSLTNTITDTHAKYLEWASIKLGQASGRFQLENGNSGSKPHTPAPLEADCVEILETIRVLMSTLGYPVLEPLPSHTKEIQSTIYLCTARGANARGILSSEGFTVLKGSTCAMKPTAKATPQSIKTRRQKLIDSGVLIMSSDTLVFAKDHLFQSPSGASCSVIYRTSNGWRDWRTAEGVDLATSEEKNIIQSN</sequence>
<protein>
    <submittedName>
        <fullName evidence="2">GIY-YIG nuclease family protein</fullName>
    </submittedName>
</protein>
<proteinExistence type="predicted"/>
<dbReference type="RefSeq" id="WP_286304717.1">
    <property type="nucleotide sequence ID" value="NZ_AP027741.1"/>
</dbReference>
<evidence type="ECO:0000259" key="1">
    <source>
        <dbReference type="Pfam" id="PF14267"/>
    </source>
</evidence>
<dbReference type="Proteomes" id="UP001501476">
    <property type="component" value="Unassembled WGS sequence"/>
</dbReference>